<dbReference type="PANTHER" id="PTHR30329">
    <property type="entry name" value="STATOR ELEMENT OF FLAGELLAR MOTOR COMPLEX"/>
    <property type="match status" value="1"/>
</dbReference>
<dbReference type="InterPro" id="IPR041544">
    <property type="entry name" value="MotY_N"/>
</dbReference>
<name>A0ABN8DRK8_9VIBR</name>
<feature type="domain" description="OmpA-like" evidence="5">
    <location>
        <begin position="151"/>
        <end position="268"/>
    </location>
</feature>
<dbReference type="PRINTS" id="PR01021">
    <property type="entry name" value="OMPADOMAIN"/>
</dbReference>
<evidence type="ECO:0000313" key="6">
    <source>
        <dbReference type="EMBL" id="CAH0533168.1"/>
    </source>
</evidence>
<evidence type="ECO:0000313" key="7">
    <source>
        <dbReference type="Proteomes" id="UP000838672"/>
    </source>
</evidence>
<keyword evidence="2 4" id="KW-0472">Membrane</keyword>
<dbReference type="SUPFAM" id="SSF103088">
    <property type="entry name" value="OmpA-like"/>
    <property type="match status" value="1"/>
</dbReference>
<dbReference type="NCBIfam" id="NF047620">
    <property type="entry name" value="FlgprotMotYVib"/>
    <property type="match status" value="1"/>
</dbReference>
<dbReference type="Gene3D" id="2.60.40.2540">
    <property type="match status" value="1"/>
</dbReference>
<keyword evidence="7" id="KW-1185">Reference proteome</keyword>
<dbReference type="Gene3D" id="3.30.1330.60">
    <property type="entry name" value="OmpA-like domain"/>
    <property type="match status" value="1"/>
</dbReference>
<dbReference type="Proteomes" id="UP000838672">
    <property type="component" value="Unassembled WGS sequence"/>
</dbReference>
<reference evidence="6" key="1">
    <citation type="submission" date="2021-11" db="EMBL/GenBank/DDBJ databases">
        <authorList>
            <person name="Rodrigo-Torres L."/>
            <person name="Arahal R. D."/>
            <person name="Lucena T."/>
        </authorList>
    </citation>
    <scope>NUCLEOTIDE SEQUENCE</scope>
    <source>
        <strain evidence="6">CECT 7929</strain>
    </source>
</reference>
<dbReference type="InterPro" id="IPR006665">
    <property type="entry name" value="OmpA-like"/>
</dbReference>
<organism evidence="6 7">
    <name type="scientific">Vibrio stylophorae</name>
    <dbReference type="NCBI Taxonomy" id="659351"/>
    <lineage>
        <taxon>Bacteria</taxon>
        <taxon>Pseudomonadati</taxon>
        <taxon>Pseudomonadota</taxon>
        <taxon>Gammaproteobacteria</taxon>
        <taxon>Vibrionales</taxon>
        <taxon>Vibrionaceae</taxon>
        <taxon>Vibrio</taxon>
    </lineage>
</organism>
<gene>
    <name evidence="6" type="primary">pal_3</name>
    <name evidence="6" type="ORF">VST7929_01030</name>
</gene>
<comment type="subcellular location">
    <subcellularLocation>
        <location evidence="1">Cell outer membrane</location>
    </subcellularLocation>
</comment>
<dbReference type="InterPro" id="IPR036737">
    <property type="entry name" value="OmpA-like_sf"/>
</dbReference>
<dbReference type="PRINTS" id="PR01023">
    <property type="entry name" value="NAFLGMOTY"/>
</dbReference>
<dbReference type="InterPro" id="IPR006664">
    <property type="entry name" value="OMP_bac"/>
</dbReference>
<evidence type="ECO:0000256" key="1">
    <source>
        <dbReference type="ARBA" id="ARBA00004442"/>
    </source>
</evidence>
<evidence type="ECO:0000256" key="3">
    <source>
        <dbReference type="ARBA" id="ARBA00023237"/>
    </source>
</evidence>
<evidence type="ECO:0000259" key="5">
    <source>
        <dbReference type="PROSITE" id="PS51123"/>
    </source>
</evidence>
<dbReference type="EMBL" id="CAKLDI010000001">
    <property type="protein sequence ID" value="CAH0533168.1"/>
    <property type="molecule type" value="Genomic_DNA"/>
</dbReference>
<dbReference type="InterPro" id="IPR050330">
    <property type="entry name" value="Bact_OuterMem_StrucFunc"/>
</dbReference>
<dbReference type="PROSITE" id="PS51123">
    <property type="entry name" value="OMPA_2"/>
    <property type="match status" value="1"/>
</dbReference>
<evidence type="ECO:0000256" key="2">
    <source>
        <dbReference type="ARBA" id="ARBA00023136"/>
    </source>
</evidence>
<dbReference type="Pfam" id="PF00691">
    <property type="entry name" value="OmpA"/>
    <property type="match status" value="1"/>
</dbReference>
<comment type="caution">
    <text evidence="6">The sequence shown here is derived from an EMBL/GenBank/DDBJ whole genome shotgun (WGS) entry which is preliminary data.</text>
</comment>
<proteinExistence type="predicted"/>
<accession>A0ABN8DRK8</accession>
<dbReference type="Pfam" id="PF18393">
    <property type="entry name" value="MotY_N"/>
    <property type="match status" value="1"/>
</dbReference>
<dbReference type="CDD" id="cd07185">
    <property type="entry name" value="OmpA_C-like"/>
    <property type="match status" value="1"/>
</dbReference>
<sequence length="269" mass="30415">MHYLASPTQSHWQLKQNTPLACQLTHTIPGYGQAMFESRAGKKMNMGLTIEMLRPMGKTRNVELLSMPPNWMAGEAVKRIERVKFYQQFDGYVDGLTAWALLSDLEKGRIPTFSYQDWQHRNELVQVGLSHVGFAAPYQEFSQCIHKLLPYSFEDIAFTVLHYGVDSDELNPASQKRLGQIAEFIRHSTDISLVLVATYTDSSGSKGSNQALSERRAKKLQDYFLSLGLAPDRIEVQAYGERRPIAPNDNPIGKNKNRRVVISLGRSLP</sequence>
<dbReference type="PANTHER" id="PTHR30329:SF21">
    <property type="entry name" value="LIPOPROTEIN YIAD-RELATED"/>
    <property type="match status" value="1"/>
</dbReference>
<evidence type="ECO:0000256" key="4">
    <source>
        <dbReference type="PROSITE-ProRule" id="PRU00473"/>
    </source>
</evidence>
<protein>
    <submittedName>
        <fullName evidence="6">Peptidoglycan-associated lipoprotein</fullName>
    </submittedName>
</protein>
<keyword evidence="6" id="KW-0449">Lipoprotein</keyword>
<keyword evidence="3" id="KW-0998">Cell outer membrane</keyword>